<gene>
    <name evidence="1" type="ORF">DPEC_G00008450</name>
</gene>
<accession>A0ACC2HKP8</accession>
<sequence>MFTLTQLIDPGVNWFTHSPMTSLSLAFSECSLGSPNKVLTDRPPLDSAVKPQIAPVGLLLQPSSYSSGLLHGCVL</sequence>
<dbReference type="Proteomes" id="UP001157502">
    <property type="component" value="Chromosome 1"/>
</dbReference>
<dbReference type="EMBL" id="CM055728">
    <property type="protein sequence ID" value="KAJ8016554.1"/>
    <property type="molecule type" value="Genomic_DNA"/>
</dbReference>
<reference evidence="1" key="1">
    <citation type="submission" date="2021-05" db="EMBL/GenBank/DDBJ databases">
        <authorList>
            <person name="Pan Q."/>
            <person name="Jouanno E."/>
            <person name="Zahm M."/>
            <person name="Klopp C."/>
            <person name="Cabau C."/>
            <person name="Louis A."/>
            <person name="Berthelot C."/>
            <person name="Parey E."/>
            <person name="Roest Crollius H."/>
            <person name="Montfort J."/>
            <person name="Robinson-Rechavi M."/>
            <person name="Bouchez O."/>
            <person name="Lampietro C."/>
            <person name="Lopez Roques C."/>
            <person name="Donnadieu C."/>
            <person name="Postlethwait J."/>
            <person name="Bobe J."/>
            <person name="Dillon D."/>
            <person name="Chandos A."/>
            <person name="von Hippel F."/>
            <person name="Guiguen Y."/>
        </authorList>
    </citation>
    <scope>NUCLEOTIDE SEQUENCE</scope>
    <source>
        <strain evidence="1">YG-Jan2019</strain>
    </source>
</reference>
<proteinExistence type="predicted"/>
<organism evidence="1 2">
    <name type="scientific">Dallia pectoralis</name>
    <name type="common">Alaska blackfish</name>
    <dbReference type="NCBI Taxonomy" id="75939"/>
    <lineage>
        <taxon>Eukaryota</taxon>
        <taxon>Metazoa</taxon>
        <taxon>Chordata</taxon>
        <taxon>Craniata</taxon>
        <taxon>Vertebrata</taxon>
        <taxon>Euteleostomi</taxon>
        <taxon>Actinopterygii</taxon>
        <taxon>Neopterygii</taxon>
        <taxon>Teleostei</taxon>
        <taxon>Protacanthopterygii</taxon>
        <taxon>Esociformes</taxon>
        <taxon>Umbridae</taxon>
        <taxon>Dallia</taxon>
    </lineage>
</organism>
<keyword evidence="2" id="KW-1185">Reference proteome</keyword>
<evidence type="ECO:0000313" key="2">
    <source>
        <dbReference type="Proteomes" id="UP001157502"/>
    </source>
</evidence>
<protein>
    <submittedName>
        <fullName evidence="1">Uncharacterized protein</fullName>
    </submittedName>
</protein>
<evidence type="ECO:0000313" key="1">
    <source>
        <dbReference type="EMBL" id="KAJ8016554.1"/>
    </source>
</evidence>
<comment type="caution">
    <text evidence="1">The sequence shown here is derived from an EMBL/GenBank/DDBJ whole genome shotgun (WGS) entry which is preliminary data.</text>
</comment>
<name>A0ACC2HKP8_DALPE</name>